<proteinExistence type="predicted"/>
<accession>A0ACB9DCA1</accession>
<gene>
    <name evidence="1" type="ORF">L1987_57294</name>
</gene>
<name>A0ACB9DCA1_9ASTR</name>
<keyword evidence="2" id="KW-1185">Reference proteome</keyword>
<dbReference type="Proteomes" id="UP001056120">
    <property type="component" value="Linkage Group LG19"/>
</dbReference>
<comment type="caution">
    <text evidence="1">The sequence shown here is derived from an EMBL/GenBank/DDBJ whole genome shotgun (WGS) entry which is preliminary data.</text>
</comment>
<reference evidence="2" key="1">
    <citation type="journal article" date="2022" name="Mol. Ecol. Resour.">
        <title>The genomes of chicory, endive, great burdock and yacon provide insights into Asteraceae palaeo-polyploidization history and plant inulin production.</title>
        <authorList>
            <person name="Fan W."/>
            <person name="Wang S."/>
            <person name="Wang H."/>
            <person name="Wang A."/>
            <person name="Jiang F."/>
            <person name="Liu H."/>
            <person name="Zhao H."/>
            <person name="Xu D."/>
            <person name="Zhang Y."/>
        </authorList>
    </citation>
    <scope>NUCLEOTIDE SEQUENCE [LARGE SCALE GENOMIC DNA]</scope>
    <source>
        <strain evidence="2">cv. Yunnan</strain>
    </source>
</reference>
<protein>
    <submittedName>
        <fullName evidence="1">Uncharacterized protein</fullName>
    </submittedName>
</protein>
<dbReference type="EMBL" id="CM042036">
    <property type="protein sequence ID" value="KAI3744217.1"/>
    <property type="molecule type" value="Genomic_DNA"/>
</dbReference>
<evidence type="ECO:0000313" key="2">
    <source>
        <dbReference type="Proteomes" id="UP001056120"/>
    </source>
</evidence>
<organism evidence="1 2">
    <name type="scientific">Smallanthus sonchifolius</name>
    <dbReference type="NCBI Taxonomy" id="185202"/>
    <lineage>
        <taxon>Eukaryota</taxon>
        <taxon>Viridiplantae</taxon>
        <taxon>Streptophyta</taxon>
        <taxon>Embryophyta</taxon>
        <taxon>Tracheophyta</taxon>
        <taxon>Spermatophyta</taxon>
        <taxon>Magnoliopsida</taxon>
        <taxon>eudicotyledons</taxon>
        <taxon>Gunneridae</taxon>
        <taxon>Pentapetalae</taxon>
        <taxon>asterids</taxon>
        <taxon>campanulids</taxon>
        <taxon>Asterales</taxon>
        <taxon>Asteraceae</taxon>
        <taxon>Asteroideae</taxon>
        <taxon>Heliantheae alliance</taxon>
        <taxon>Millerieae</taxon>
        <taxon>Smallanthus</taxon>
    </lineage>
</organism>
<sequence length="152" mass="18019">MSLVYMGFSLGDDLEMKEGRVVQMKDDTRESRNNGFDLETEFDFWPIQHPTEPSHEDRPVQCPMPHSSHLINDEKMQDDRFVDHKKSEAKTVLHKDNNELEVVERPAIRMVRKRHHDHTNTIIPLHPMSPMHPYSHQKTVFNKLQQIHKFES</sequence>
<evidence type="ECO:0000313" key="1">
    <source>
        <dbReference type="EMBL" id="KAI3744217.1"/>
    </source>
</evidence>
<reference evidence="1 2" key="2">
    <citation type="journal article" date="2022" name="Mol. Ecol. Resour.">
        <title>The genomes of chicory, endive, great burdock and yacon provide insights into Asteraceae paleo-polyploidization history and plant inulin production.</title>
        <authorList>
            <person name="Fan W."/>
            <person name="Wang S."/>
            <person name="Wang H."/>
            <person name="Wang A."/>
            <person name="Jiang F."/>
            <person name="Liu H."/>
            <person name="Zhao H."/>
            <person name="Xu D."/>
            <person name="Zhang Y."/>
        </authorList>
    </citation>
    <scope>NUCLEOTIDE SEQUENCE [LARGE SCALE GENOMIC DNA]</scope>
    <source>
        <strain evidence="2">cv. Yunnan</strain>
        <tissue evidence="1">Leaves</tissue>
    </source>
</reference>